<sequence length="198" mass="21991">MRVILTGFGKFYTILENPTTYLVRTLADDPHVTEAHAIETSVDALKEALEPLWARANELGEPTLFFHLGVDDSAEVVHFEECAYNIADFCIPDEKGYEPQDEVIIPGAPAVIHTLLPVAKLAAEVGHGCLTSTDPGHYVCNYAYYSSLYHTLPHRHNQFVLFVHVPPFEVLPEADQLAIVRKLLSVLVPRLRAATNST</sequence>
<dbReference type="PRINTS" id="PR00706">
    <property type="entry name" value="PYROGLUPTASE"/>
</dbReference>
<dbReference type="VEuPathDB" id="FungiDB:SPRG_00633"/>
<dbReference type="RefSeq" id="XP_012194247.1">
    <property type="nucleotide sequence ID" value="XM_012338857.1"/>
</dbReference>
<keyword evidence="7" id="KW-1185">Reference proteome</keyword>
<proteinExistence type="inferred from homology"/>
<dbReference type="PANTHER" id="PTHR23402:SF1">
    <property type="entry name" value="PYROGLUTAMYL-PEPTIDASE I"/>
    <property type="match status" value="1"/>
</dbReference>
<dbReference type="Pfam" id="PF01470">
    <property type="entry name" value="Peptidase_C15"/>
    <property type="match status" value="1"/>
</dbReference>
<keyword evidence="5" id="KW-0788">Thiol protease</keyword>
<evidence type="ECO:0000256" key="1">
    <source>
        <dbReference type="ARBA" id="ARBA00006641"/>
    </source>
</evidence>
<name>A0A067CZ79_SAPPC</name>
<gene>
    <name evidence="6" type="ORF">SPRG_00633</name>
</gene>
<comment type="similarity">
    <text evidence="1">Belongs to the peptidase C15 family.</text>
</comment>
<dbReference type="InterPro" id="IPR000816">
    <property type="entry name" value="Peptidase_C15"/>
</dbReference>
<evidence type="ECO:0000256" key="5">
    <source>
        <dbReference type="ARBA" id="ARBA00022807"/>
    </source>
</evidence>
<dbReference type="SUPFAM" id="SSF53182">
    <property type="entry name" value="Pyrrolidone carboxyl peptidase (pyroglutamate aminopeptidase)"/>
    <property type="match status" value="1"/>
</dbReference>
<dbReference type="MEROPS" id="C15.A05"/>
<evidence type="ECO:0008006" key="8">
    <source>
        <dbReference type="Google" id="ProtNLM"/>
    </source>
</evidence>
<dbReference type="GO" id="GO:0006508">
    <property type="term" value="P:proteolysis"/>
    <property type="evidence" value="ECO:0007669"/>
    <property type="project" value="UniProtKB-KW"/>
</dbReference>
<dbReference type="InterPro" id="IPR036440">
    <property type="entry name" value="Peptidase_C15-like_sf"/>
</dbReference>
<dbReference type="GeneID" id="24123268"/>
<evidence type="ECO:0000256" key="3">
    <source>
        <dbReference type="ARBA" id="ARBA00022670"/>
    </source>
</evidence>
<evidence type="ECO:0000256" key="4">
    <source>
        <dbReference type="ARBA" id="ARBA00022801"/>
    </source>
</evidence>
<keyword evidence="3" id="KW-0645">Protease</keyword>
<dbReference type="OrthoDB" id="407146at2759"/>
<dbReference type="PANTHER" id="PTHR23402">
    <property type="entry name" value="PROTEASE FAMILY C15 PYROGLUTAMYL-PEPTIDASE I-RELATED"/>
    <property type="match status" value="1"/>
</dbReference>
<protein>
    <recommendedName>
        <fullName evidence="8">Pyroglutamyl-peptidase I</fullName>
    </recommendedName>
</protein>
<evidence type="ECO:0000313" key="7">
    <source>
        <dbReference type="Proteomes" id="UP000030745"/>
    </source>
</evidence>
<evidence type="ECO:0000313" key="6">
    <source>
        <dbReference type="EMBL" id="KDO34570.1"/>
    </source>
</evidence>
<keyword evidence="2" id="KW-0963">Cytoplasm</keyword>
<evidence type="ECO:0000256" key="2">
    <source>
        <dbReference type="ARBA" id="ARBA00022490"/>
    </source>
</evidence>
<reference evidence="6 7" key="1">
    <citation type="journal article" date="2013" name="PLoS Genet.">
        <title>Distinctive expansion of potential virulence genes in the genome of the oomycete fish pathogen Saprolegnia parasitica.</title>
        <authorList>
            <person name="Jiang R.H."/>
            <person name="de Bruijn I."/>
            <person name="Haas B.J."/>
            <person name="Belmonte R."/>
            <person name="Lobach L."/>
            <person name="Christie J."/>
            <person name="van den Ackerveken G."/>
            <person name="Bottin A."/>
            <person name="Bulone V."/>
            <person name="Diaz-Moreno S.M."/>
            <person name="Dumas B."/>
            <person name="Fan L."/>
            <person name="Gaulin E."/>
            <person name="Govers F."/>
            <person name="Grenville-Briggs L.J."/>
            <person name="Horner N.R."/>
            <person name="Levin J.Z."/>
            <person name="Mammella M."/>
            <person name="Meijer H.J."/>
            <person name="Morris P."/>
            <person name="Nusbaum C."/>
            <person name="Oome S."/>
            <person name="Phillips A.J."/>
            <person name="van Rooyen D."/>
            <person name="Rzeszutek E."/>
            <person name="Saraiva M."/>
            <person name="Secombes C.J."/>
            <person name="Seidl M.F."/>
            <person name="Snel B."/>
            <person name="Stassen J.H."/>
            <person name="Sykes S."/>
            <person name="Tripathy S."/>
            <person name="van den Berg H."/>
            <person name="Vega-Arreguin J.C."/>
            <person name="Wawra S."/>
            <person name="Young S.K."/>
            <person name="Zeng Q."/>
            <person name="Dieguez-Uribeondo J."/>
            <person name="Russ C."/>
            <person name="Tyler B.M."/>
            <person name="van West P."/>
        </authorList>
    </citation>
    <scope>NUCLEOTIDE SEQUENCE [LARGE SCALE GENOMIC DNA]</scope>
    <source>
        <strain evidence="6 7">CBS 223.65</strain>
    </source>
</reference>
<dbReference type="Proteomes" id="UP000030745">
    <property type="component" value="Unassembled WGS sequence"/>
</dbReference>
<dbReference type="KEGG" id="spar:SPRG_00633"/>
<dbReference type="Gene3D" id="3.40.630.20">
    <property type="entry name" value="Peptidase C15, pyroglutamyl peptidase I-like"/>
    <property type="match status" value="1"/>
</dbReference>
<dbReference type="EMBL" id="KK583190">
    <property type="protein sequence ID" value="KDO34570.1"/>
    <property type="molecule type" value="Genomic_DNA"/>
</dbReference>
<dbReference type="GO" id="GO:0005829">
    <property type="term" value="C:cytosol"/>
    <property type="evidence" value="ECO:0007669"/>
    <property type="project" value="InterPro"/>
</dbReference>
<accession>A0A067CZ79</accession>
<organism evidence="6 7">
    <name type="scientific">Saprolegnia parasitica (strain CBS 223.65)</name>
    <dbReference type="NCBI Taxonomy" id="695850"/>
    <lineage>
        <taxon>Eukaryota</taxon>
        <taxon>Sar</taxon>
        <taxon>Stramenopiles</taxon>
        <taxon>Oomycota</taxon>
        <taxon>Saprolegniomycetes</taxon>
        <taxon>Saprolegniales</taxon>
        <taxon>Saprolegniaceae</taxon>
        <taxon>Saprolegnia</taxon>
    </lineage>
</organism>
<dbReference type="OMA" id="CAYNIAD"/>
<keyword evidence="4" id="KW-0378">Hydrolase</keyword>
<dbReference type="GO" id="GO:0016920">
    <property type="term" value="F:pyroglutamyl-peptidase activity"/>
    <property type="evidence" value="ECO:0007669"/>
    <property type="project" value="InterPro"/>
</dbReference>
<dbReference type="InterPro" id="IPR016125">
    <property type="entry name" value="Peptidase_C15-like"/>
</dbReference>
<dbReference type="AlphaFoldDB" id="A0A067CZ79"/>